<reference evidence="2" key="1">
    <citation type="submission" date="2019-08" db="EMBL/GenBank/DDBJ databases">
        <authorList>
            <person name="Kucharzyk K."/>
            <person name="Murdoch R.W."/>
            <person name="Higgins S."/>
            <person name="Loffler F."/>
        </authorList>
    </citation>
    <scope>NUCLEOTIDE SEQUENCE</scope>
</reference>
<sequence>MYQYADRNKFVFININLSSRKKLYTCGHELAHAILHPKENCSFLRNHTYLSTNKLEKEANMFLSTLLIPTVTKEMFYEKSLDEVAYELDVPKELLELRVMVAKCGGYF</sequence>
<gene>
    <name evidence="2" type="ORF">SDC9_132016</name>
</gene>
<dbReference type="Pfam" id="PF06114">
    <property type="entry name" value="Peptidase_M78"/>
    <property type="match status" value="1"/>
</dbReference>
<evidence type="ECO:0000313" key="2">
    <source>
        <dbReference type="EMBL" id="MPM84940.1"/>
    </source>
</evidence>
<proteinExistence type="predicted"/>
<protein>
    <recommendedName>
        <fullName evidence="1">IrrE N-terminal-like domain-containing protein</fullName>
    </recommendedName>
</protein>
<organism evidence="2">
    <name type="scientific">bioreactor metagenome</name>
    <dbReference type="NCBI Taxonomy" id="1076179"/>
    <lineage>
        <taxon>unclassified sequences</taxon>
        <taxon>metagenomes</taxon>
        <taxon>ecological metagenomes</taxon>
    </lineage>
</organism>
<dbReference type="InterPro" id="IPR010359">
    <property type="entry name" value="IrrE_HExxH"/>
</dbReference>
<name>A0A645D5Z7_9ZZZZ</name>
<evidence type="ECO:0000259" key="1">
    <source>
        <dbReference type="Pfam" id="PF06114"/>
    </source>
</evidence>
<accession>A0A645D5Z7</accession>
<dbReference type="EMBL" id="VSSQ01033369">
    <property type="protein sequence ID" value="MPM84940.1"/>
    <property type="molecule type" value="Genomic_DNA"/>
</dbReference>
<feature type="domain" description="IrrE N-terminal-like" evidence="1">
    <location>
        <begin position="4"/>
        <end position="99"/>
    </location>
</feature>
<dbReference type="AlphaFoldDB" id="A0A645D5Z7"/>
<dbReference type="Gene3D" id="1.10.10.2910">
    <property type="match status" value="1"/>
</dbReference>
<comment type="caution">
    <text evidence="2">The sequence shown here is derived from an EMBL/GenBank/DDBJ whole genome shotgun (WGS) entry which is preliminary data.</text>
</comment>